<evidence type="ECO:0000256" key="1">
    <source>
        <dbReference type="SAM" id="MobiDB-lite"/>
    </source>
</evidence>
<evidence type="ECO:0000313" key="4">
    <source>
        <dbReference type="Proteomes" id="UP000623687"/>
    </source>
</evidence>
<feature type="domain" description="Fungal-type protein kinase" evidence="2">
    <location>
        <begin position="350"/>
        <end position="568"/>
    </location>
</feature>
<reference evidence="3" key="1">
    <citation type="submission" date="2019-07" db="EMBL/GenBank/DDBJ databases">
        <authorList>
            <person name="Palmer J.M."/>
        </authorList>
    </citation>
    <scope>NUCLEOTIDE SEQUENCE</scope>
    <source>
        <strain evidence="3">PC9</strain>
    </source>
</reference>
<dbReference type="InterPro" id="IPR008266">
    <property type="entry name" value="Tyr_kinase_AS"/>
</dbReference>
<name>A0A8H7DW68_PLEOS</name>
<feature type="region of interest" description="Disordered" evidence="1">
    <location>
        <begin position="716"/>
        <end position="739"/>
    </location>
</feature>
<dbReference type="GO" id="GO:0004672">
    <property type="term" value="F:protein kinase activity"/>
    <property type="evidence" value="ECO:0007669"/>
    <property type="project" value="InterPro"/>
</dbReference>
<proteinExistence type="predicted"/>
<feature type="region of interest" description="Disordered" evidence="1">
    <location>
        <begin position="1"/>
        <end position="24"/>
    </location>
</feature>
<keyword evidence="4" id="KW-1185">Reference proteome</keyword>
<gene>
    <name evidence="3" type="ORF">PC9H_004414</name>
</gene>
<dbReference type="InterPro" id="IPR040976">
    <property type="entry name" value="Pkinase_fungal"/>
</dbReference>
<dbReference type="GeneID" id="59374232"/>
<protein>
    <recommendedName>
        <fullName evidence="2">Fungal-type protein kinase domain-containing protein</fullName>
    </recommendedName>
</protein>
<accession>A0A8H7DW68</accession>
<organism evidence="3 4">
    <name type="scientific">Pleurotus ostreatus</name>
    <name type="common">Oyster mushroom</name>
    <name type="synonym">White-rot fungus</name>
    <dbReference type="NCBI Taxonomy" id="5322"/>
    <lineage>
        <taxon>Eukaryota</taxon>
        <taxon>Fungi</taxon>
        <taxon>Dikarya</taxon>
        <taxon>Basidiomycota</taxon>
        <taxon>Agaricomycotina</taxon>
        <taxon>Agaricomycetes</taxon>
        <taxon>Agaricomycetidae</taxon>
        <taxon>Agaricales</taxon>
        <taxon>Pleurotineae</taxon>
        <taxon>Pleurotaceae</taxon>
        <taxon>Pleurotus</taxon>
    </lineage>
</organism>
<dbReference type="VEuPathDB" id="FungiDB:PC9H_004414"/>
<dbReference type="OrthoDB" id="5569250at2759"/>
<dbReference type="Pfam" id="PF17667">
    <property type="entry name" value="Pkinase_fungal"/>
    <property type="match status" value="1"/>
</dbReference>
<evidence type="ECO:0000313" key="3">
    <source>
        <dbReference type="EMBL" id="KAF7437572.1"/>
    </source>
</evidence>
<comment type="caution">
    <text evidence="3">The sequence shown here is derived from an EMBL/GenBank/DDBJ whole genome shotgun (WGS) entry which is preliminary data.</text>
</comment>
<dbReference type="PROSITE" id="PS00109">
    <property type="entry name" value="PROTEIN_KINASE_TYR"/>
    <property type="match status" value="1"/>
</dbReference>
<dbReference type="Proteomes" id="UP000623687">
    <property type="component" value="Unassembled WGS sequence"/>
</dbReference>
<evidence type="ECO:0000259" key="2">
    <source>
        <dbReference type="Pfam" id="PF17667"/>
    </source>
</evidence>
<dbReference type="RefSeq" id="XP_036635471.1">
    <property type="nucleotide sequence ID" value="XM_036773998.1"/>
</dbReference>
<dbReference type="EMBL" id="JACETU010000002">
    <property type="protein sequence ID" value="KAF7437572.1"/>
    <property type="molecule type" value="Genomic_DNA"/>
</dbReference>
<sequence length="776" mass="87328">MSDHTVRLKSTIVQPTKPPPVNRKEMSALHLPPDSLIPNTEFCRTWLNMHDAIKQLVLDEKLTKLAEAVHKSKETCYEKVEALLNYASGLIHNELCPSSEFIVFVDNHSFVPTYHPNEIKAGAPDSVGVLESVLKKLQQDERNRIPWHLVLTAVEEKTAVDAKVGPAQCGAYLGYANQARPDMVGMYGLSVSPRSFQIQYSCPAGLATSEEFNWTAQLGGILAYICTLYLPRTDFTPRDTTVSLATGRDILGPPLWDIDVGDTVYRNCKVQFVGEPWTRMTWVAEAETDDEEGPTVIKDSYCDVRTRFKEGDMYQILHAEGAAPGFAAVDRKYEVKYKDTPITVSMKECTRIKTRLIMKTSGLPLSKCKNIVDFFKGMYDILEAHRWMFTERKLLHRDISHGNIIIEAEDAGAIEKFRGTKPPVFINMILHGTPEPMARLLDMDNCANLDKSKLKPEEEEEDSDKPLRYRTGTPKFIARSVAAGQIRNVPSEMTPMPGLQSEIEATYKNVHHGDASKLRTFSDINGTTHGGHLSLERKKGYKTNPSLQVADFEHQPFHDAESVYWCIVVFVLLAKPLNNDVDVNPERLTNTWSCIAEHEVGAMDKRSTIINENEWAKWLHKDLLFITALMDDLTCQIQPEWALLYPTPDPLHLHEAMQRLILQHVYDWERNNINVELDTVHSRTFNPVERKLMAPVNKHPLIGQVITSSTLGKRGSNAVAGRAQSGSKRLRKTGDDEPLGADLAELQQAWVDSQSVPVAAELLEYGSEDEDENASE</sequence>
<dbReference type="AlphaFoldDB" id="A0A8H7DW68"/>